<feature type="domain" description="NAD-dependent epimerase/dehydratase" evidence="1">
    <location>
        <begin position="3"/>
        <end position="209"/>
    </location>
</feature>
<name>F2IUZ1_POLGS</name>
<dbReference type="eggNOG" id="COG0451">
    <property type="taxonomic scope" value="Bacteria"/>
</dbReference>
<evidence type="ECO:0000313" key="2">
    <source>
        <dbReference type="EMBL" id="ADZ70220.1"/>
    </source>
</evidence>
<dbReference type="OrthoDB" id="9814124at2"/>
<evidence type="ECO:0000313" key="3">
    <source>
        <dbReference type="Proteomes" id="UP000008130"/>
    </source>
</evidence>
<protein>
    <submittedName>
        <fullName evidence="2">NAD dependent epimerase/dehydratase family</fullName>
    </submittedName>
</protein>
<dbReference type="KEGG" id="pgv:SL003B_1793"/>
<dbReference type="PANTHER" id="PTHR43245:SF55">
    <property type="entry name" value="NAD(P)-BINDING DOMAIN-CONTAINING PROTEIN"/>
    <property type="match status" value="1"/>
</dbReference>
<dbReference type="SUPFAM" id="SSF51735">
    <property type="entry name" value="NAD(P)-binding Rossmann-fold domains"/>
    <property type="match status" value="1"/>
</dbReference>
<dbReference type="Pfam" id="PF01370">
    <property type="entry name" value="Epimerase"/>
    <property type="match status" value="1"/>
</dbReference>
<dbReference type="Proteomes" id="UP000008130">
    <property type="component" value="Chromosome"/>
</dbReference>
<dbReference type="RefSeq" id="WP_013652537.1">
    <property type="nucleotide sequence ID" value="NC_015259.1"/>
</dbReference>
<dbReference type="InterPro" id="IPR001509">
    <property type="entry name" value="Epimerase_deHydtase"/>
</dbReference>
<sequence>MRILLTGGTGQVGRFVAARLARDGHDLVFLGRRAPDAGRFVPWDLADDPMNLPAADALVHCALQHVPGRFRGGEGDDPEQFVQANLEGSERLFAAAKAVGIGRCVFLSSRAVYGDGRCGETLREDDPAEPDTLYGRVKLEGERRLQALCDDGFCGLVLRATGVYGLAPGTGGHKWQALFADYLAGRAIEPRRASEVHGEDLAAAVALLLGVTGPAAGFGVWNVSDLSLDRHDLLALVKALTGCRHALPARAQGPAPGVMATERLQALGWRGGGQARLAAFVRSVAETLR</sequence>
<proteinExistence type="predicted"/>
<evidence type="ECO:0000259" key="1">
    <source>
        <dbReference type="Pfam" id="PF01370"/>
    </source>
</evidence>
<dbReference type="PANTHER" id="PTHR43245">
    <property type="entry name" value="BIFUNCTIONAL POLYMYXIN RESISTANCE PROTEIN ARNA"/>
    <property type="match status" value="1"/>
</dbReference>
<gene>
    <name evidence="2" type="ordered locus">SL003B_1793</name>
</gene>
<dbReference type="InterPro" id="IPR050177">
    <property type="entry name" value="Lipid_A_modif_metabolic_enz"/>
</dbReference>
<dbReference type="HOGENOM" id="CLU_075539_0_0_5"/>
<organism evidence="2 3">
    <name type="scientific">Polymorphum gilvum (strain LMG 25793 / CGMCC 1.9160 / SL003B-26A1)</name>
    <dbReference type="NCBI Taxonomy" id="991905"/>
    <lineage>
        <taxon>Bacteria</taxon>
        <taxon>Pseudomonadati</taxon>
        <taxon>Pseudomonadota</taxon>
        <taxon>Alphaproteobacteria</taxon>
        <taxon>Rhodobacterales</taxon>
        <taxon>Paracoccaceae</taxon>
        <taxon>Polymorphum</taxon>
    </lineage>
</organism>
<reference evidence="2 3" key="1">
    <citation type="journal article" date="2011" name="J. Bacteriol.">
        <title>Complete genome sequence of Polymorphum gilvum SL003B-26A1T, a crude oil-degrading bacterium from oil-polluted saline soil.</title>
        <authorList>
            <person name="Li S.G."/>
            <person name="Tang Y.Q."/>
            <person name="Nie Y."/>
            <person name="Cai M."/>
            <person name="Wu X.L."/>
        </authorList>
    </citation>
    <scope>NUCLEOTIDE SEQUENCE [LARGE SCALE GENOMIC DNA]</scope>
    <source>
        <strain evidence="3">LMG 25793 / CGMCC 1.9160 / SL003B-26A1</strain>
    </source>
</reference>
<dbReference type="AlphaFoldDB" id="F2IUZ1"/>
<dbReference type="EMBL" id="CP002568">
    <property type="protein sequence ID" value="ADZ70220.1"/>
    <property type="molecule type" value="Genomic_DNA"/>
</dbReference>
<dbReference type="STRING" id="991905.SL003B_1793"/>
<keyword evidence="3" id="KW-1185">Reference proteome</keyword>
<dbReference type="InterPro" id="IPR036291">
    <property type="entry name" value="NAD(P)-bd_dom_sf"/>
</dbReference>
<accession>F2IUZ1</accession>
<dbReference type="PATRIC" id="fig|991905.3.peg.1838"/>
<dbReference type="Gene3D" id="3.40.50.720">
    <property type="entry name" value="NAD(P)-binding Rossmann-like Domain"/>
    <property type="match status" value="1"/>
</dbReference>